<comment type="function">
    <text evidence="7">Catalyzes the ATP-dependent amidation of the two carboxylate groups at positions a and c of cobyrinate, using either L-glutamine or ammonia as the nitrogen source.</text>
</comment>
<dbReference type="SUPFAM" id="SSF52317">
    <property type="entry name" value="Class I glutamine amidotransferase-like"/>
    <property type="match status" value="1"/>
</dbReference>
<keyword evidence="6 7" id="KW-0315">Glutamine amidotransferase</keyword>
<evidence type="ECO:0000256" key="2">
    <source>
        <dbReference type="ARBA" id="ARBA00022598"/>
    </source>
</evidence>
<evidence type="ECO:0000259" key="9">
    <source>
        <dbReference type="Pfam" id="PF07685"/>
    </source>
</evidence>
<dbReference type="PANTHER" id="PTHR43873">
    <property type="entry name" value="COBYRINATE A,C-DIAMIDE SYNTHASE"/>
    <property type="match status" value="1"/>
</dbReference>
<evidence type="ECO:0000313" key="10">
    <source>
        <dbReference type="EMBL" id="RNA69314.1"/>
    </source>
</evidence>
<accession>A0A3M7TX10</accession>
<feature type="domain" description="CobB/CobQ-like glutamine amidotransferase" evidence="9">
    <location>
        <begin position="249"/>
        <end position="399"/>
    </location>
</feature>
<dbReference type="EMBL" id="RHIB01000001">
    <property type="protein sequence ID" value="RNA69314.1"/>
    <property type="molecule type" value="Genomic_DNA"/>
</dbReference>
<dbReference type="UniPathway" id="UPA00148">
    <property type="reaction ID" value="UER00231"/>
</dbReference>
<comment type="similarity">
    <text evidence="7">Belongs to the CobB/CbiA family.</text>
</comment>
<proteinExistence type="inferred from homology"/>
<keyword evidence="4 7" id="KW-0067">ATP-binding</keyword>
<dbReference type="InterPro" id="IPR029062">
    <property type="entry name" value="Class_I_gatase-like"/>
</dbReference>
<comment type="caution">
    <text evidence="10">The sequence shown here is derived from an EMBL/GenBank/DDBJ whole genome shotgun (WGS) entry which is preliminary data.</text>
</comment>
<dbReference type="InterPro" id="IPR011698">
    <property type="entry name" value="GATase_3"/>
</dbReference>
<dbReference type="EC" id="6.3.5.11" evidence="7"/>
<evidence type="ECO:0000256" key="6">
    <source>
        <dbReference type="ARBA" id="ARBA00022962"/>
    </source>
</evidence>
<dbReference type="OrthoDB" id="9764035at2"/>
<gene>
    <name evidence="7" type="primary">cbiA</name>
    <name evidence="10" type="ORF">EBO34_05045</name>
</gene>
<organism evidence="10 11">
    <name type="scientific">Alteribacter keqinensis</name>
    <dbReference type="NCBI Taxonomy" id="2483800"/>
    <lineage>
        <taxon>Bacteria</taxon>
        <taxon>Bacillati</taxon>
        <taxon>Bacillota</taxon>
        <taxon>Bacilli</taxon>
        <taxon>Bacillales</taxon>
        <taxon>Bacillaceae</taxon>
        <taxon>Alteribacter</taxon>
    </lineage>
</organism>
<dbReference type="CDD" id="cd03130">
    <property type="entry name" value="GATase1_CobB"/>
    <property type="match status" value="1"/>
</dbReference>
<dbReference type="PANTHER" id="PTHR43873:SF1">
    <property type="entry name" value="COBYRINATE A,C-DIAMIDE SYNTHASE"/>
    <property type="match status" value="1"/>
</dbReference>
<comment type="domain">
    <text evidence="7">Comprises of two domains. The C-terminal domain contains the binding site for glutamine and catalyzes the hydrolysis of this substrate to glutamate and ammonia. The N-terminal domain is anticipated to bind ATP and cobyrinate and catalyzes the ultimate synthesis of the diamide product. The ammonia produced via the glutaminase domain is probably translocated to the adjacent domain via a molecular tunnel, where it reacts with an activated intermediate.</text>
</comment>
<dbReference type="RefSeq" id="WP_122896835.1">
    <property type="nucleotide sequence ID" value="NZ_RHIB01000001.1"/>
</dbReference>
<evidence type="ECO:0000256" key="7">
    <source>
        <dbReference type="HAMAP-Rule" id="MF_00027"/>
    </source>
</evidence>
<comment type="cofactor">
    <cofactor evidence="1 7">
        <name>Mg(2+)</name>
        <dbReference type="ChEBI" id="CHEBI:18420"/>
    </cofactor>
</comment>
<dbReference type="Proteomes" id="UP000278746">
    <property type="component" value="Unassembled WGS sequence"/>
</dbReference>
<dbReference type="Gene3D" id="3.40.50.300">
    <property type="entry name" value="P-loop containing nucleotide triphosphate hydrolases"/>
    <property type="match status" value="2"/>
</dbReference>
<keyword evidence="2 7" id="KW-0436">Ligase</keyword>
<feature type="site" description="Increases nucleophilicity of active site Cys" evidence="7">
    <location>
        <position position="415"/>
    </location>
</feature>
<keyword evidence="5 7" id="KW-0460">Magnesium</keyword>
<reference evidence="10 11" key="1">
    <citation type="submission" date="2018-10" db="EMBL/GenBank/DDBJ databases">
        <title>Bacillus Keqinensis sp. nov., a moderately halophilic bacterium isolated from a saline-alkaline lake.</title>
        <authorList>
            <person name="Wang H."/>
        </authorList>
    </citation>
    <scope>NUCLEOTIDE SEQUENCE [LARGE SCALE GENOMIC DNA]</scope>
    <source>
        <strain evidence="10 11">KQ-3</strain>
    </source>
</reference>
<dbReference type="InterPro" id="IPR027417">
    <property type="entry name" value="P-loop_NTPase"/>
</dbReference>
<dbReference type="Pfam" id="PF01656">
    <property type="entry name" value="CbiA"/>
    <property type="match status" value="1"/>
</dbReference>
<dbReference type="InterPro" id="IPR002586">
    <property type="entry name" value="CobQ/CobB/MinD/ParA_Nub-bd_dom"/>
</dbReference>
<dbReference type="SUPFAM" id="SSF52540">
    <property type="entry name" value="P-loop containing nucleoside triphosphate hydrolases"/>
    <property type="match status" value="1"/>
</dbReference>
<dbReference type="GO" id="GO:0005524">
    <property type="term" value="F:ATP binding"/>
    <property type="evidence" value="ECO:0007669"/>
    <property type="project" value="UniProtKB-UniRule"/>
</dbReference>
<dbReference type="AlphaFoldDB" id="A0A3M7TX10"/>
<comment type="pathway">
    <text evidence="7">Cofactor biosynthesis; adenosylcobalamin biosynthesis; cob(II)yrinate a,c-diamide from sirohydrochlorin (anaerobic route): step 10/10.</text>
</comment>
<dbReference type="CDD" id="cd05388">
    <property type="entry name" value="CobB_N"/>
    <property type="match status" value="1"/>
</dbReference>
<evidence type="ECO:0000256" key="5">
    <source>
        <dbReference type="ARBA" id="ARBA00022842"/>
    </source>
</evidence>
<dbReference type="NCBIfam" id="NF002204">
    <property type="entry name" value="PRK01077.1"/>
    <property type="match status" value="1"/>
</dbReference>
<dbReference type="GO" id="GO:0042242">
    <property type="term" value="F:cobyrinic acid a,c-diamide synthase activity"/>
    <property type="evidence" value="ECO:0007669"/>
    <property type="project" value="UniProtKB-UniRule"/>
</dbReference>
<keyword evidence="11" id="KW-1185">Reference proteome</keyword>
<evidence type="ECO:0000259" key="8">
    <source>
        <dbReference type="Pfam" id="PF01656"/>
    </source>
</evidence>
<evidence type="ECO:0000256" key="1">
    <source>
        <dbReference type="ARBA" id="ARBA00001946"/>
    </source>
</evidence>
<dbReference type="NCBIfam" id="TIGR00379">
    <property type="entry name" value="cobB"/>
    <property type="match status" value="1"/>
</dbReference>
<dbReference type="InterPro" id="IPR004484">
    <property type="entry name" value="CbiA/CobB_synth"/>
</dbReference>
<dbReference type="GO" id="GO:0009236">
    <property type="term" value="P:cobalamin biosynthetic process"/>
    <property type="evidence" value="ECO:0007669"/>
    <property type="project" value="UniProtKB-UniRule"/>
</dbReference>
<feature type="domain" description="CobQ/CobB/MinD/ParA nucleotide binding" evidence="8">
    <location>
        <begin position="6"/>
        <end position="191"/>
    </location>
</feature>
<comment type="catalytic activity">
    <reaction evidence="7">
        <text>cob(II)yrinate + 2 L-glutamine + 2 ATP + 2 H2O = cob(II)yrinate a,c diamide + 2 L-glutamate + 2 ADP + 2 phosphate + 2 H(+)</text>
        <dbReference type="Rhea" id="RHEA:26289"/>
        <dbReference type="ChEBI" id="CHEBI:15377"/>
        <dbReference type="ChEBI" id="CHEBI:15378"/>
        <dbReference type="ChEBI" id="CHEBI:29985"/>
        <dbReference type="ChEBI" id="CHEBI:30616"/>
        <dbReference type="ChEBI" id="CHEBI:43474"/>
        <dbReference type="ChEBI" id="CHEBI:58359"/>
        <dbReference type="ChEBI" id="CHEBI:58537"/>
        <dbReference type="ChEBI" id="CHEBI:58894"/>
        <dbReference type="ChEBI" id="CHEBI:456216"/>
        <dbReference type="EC" id="6.3.5.11"/>
    </reaction>
</comment>
<dbReference type="Gene3D" id="3.40.50.880">
    <property type="match status" value="1"/>
</dbReference>
<feature type="active site" description="Nucleophile" evidence="7">
    <location>
        <position position="331"/>
    </location>
</feature>
<name>A0A3M7TX10_9BACI</name>
<evidence type="ECO:0000256" key="3">
    <source>
        <dbReference type="ARBA" id="ARBA00022741"/>
    </source>
</evidence>
<keyword evidence="7" id="KW-0169">Cobalamin biosynthesis</keyword>
<evidence type="ECO:0000313" key="11">
    <source>
        <dbReference type="Proteomes" id="UP000278746"/>
    </source>
</evidence>
<keyword evidence="3 7" id="KW-0547">Nucleotide-binding</keyword>
<dbReference type="HAMAP" id="MF_00027">
    <property type="entry name" value="CobB_CbiA"/>
    <property type="match status" value="1"/>
</dbReference>
<dbReference type="PROSITE" id="PS51274">
    <property type="entry name" value="GATASE_COBBQ"/>
    <property type="match status" value="1"/>
</dbReference>
<protein>
    <recommendedName>
        <fullName evidence="7">Cobyrinate a,c-diamide synthase</fullName>
        <ecNumber evidence="7">6.3.5.11</ecNumber>
    </recommendedName>
    <alternativeName>
        <fullName evidence="7">Cobyrinic acid a,c-diamide synthetase</fullName>
    </alternativeName>
</protein>
<dbReference type="Pfam" id="PF07685">
    <property type="entry name" value="GATase_3"/>
    <property type="match status" value="1"/>
</dbReference>
<evidence type="ECO:0000256" key="4">
    <source>
        <dbReference type="ARBA" id="ARBA00022840"/>
    </source>
</evidence>
<comment type="miscellaneous">
    <text evidence="7">The a and c carboxylates of cobyrinate are activated for nucleophilic attack via formation of a phosphorylated intermediate by ATP. CbiA catalyzes first the amidation of the c-carboxylate, and then that of the a-carboxylate.</text>
</comment>
<sequence>MSLKRLVIAGTESGVGKTTVTIGLMAAFIKRGYKVQGFKCGPDFIDPSFHTAVTGRASRNLDSWMLTDETIKETLSRESRSSDISIIEGVMGMFDGVMPDSDKGSSAHIASITNSPVLLVVDCAAQARSAAAVVRGFQVFSSDTEIVGVVANRVGSEGHFRLIQSAVEKECGIPVVGYLTVSMNVNLPERHLGLIPASEHHEMEVYSHTLGESINQTFDLDLIYRLAEASSLEVERECYQPEKRIKKATIAVAKDEAFHFYYEENIELLQQSGAECIYFSPLHDKEIPSCDGIYIGGGFPEEFAKQLSENKSMRVSIAEAVKNGIPAVAECGGFMYFCEELINIRNERYPMTGILKGSTRVHKMLQAIRYVELEGEEIRFLPEGSKVRGHEFRYSSYEGDKLPETPKHVLASYSHLHFGSCPELAENFVVQCSKYS</sequence>